<protein>
    <submittedName>
        <fullName evidence="2">Uncharacterized protein</fullName>
    </submittedName>
</protein>
<dbReference type="GeneID" id="9051036"/>
<dbReference type="GO" id="GO:0035770">
    <property type="term" value="C:ribonucleoprotein granule"/>
    <property type="evidence" value="ECO:0007669"/>
    <property type="project" value="TreeGrafter"/>
</dbReference>
<proteinExistence type="predicted"/>
<reference evidence="2 3" key="1">
    <citation type="submission" date="2008-07" db="EMBL/GenBank/DDBJ databases">
        <authorList>
            <person name="El-Sayed N."/>
            <person name="Caler E."/>
            <person name="Inman J."/>
            <person name="Amedeo P."/>
            <person name="Hass B."/>
            <person name="Wortman J."/>
        </authorList>
    </citation>
    <scope>NUCLEOTIDE SEQUENCE [LARGE SCALE GENOMIC DNA]</scope>
    <source>
        <strain evidence="3">ATCC 50983 / TXsc</strain>
    </source>
</reference>
<dbReference type="GO" id="GO:0003723">
    <property type="term" value="F:RNA binding"/>
    <property type="evidence" value="ECO:0007669"/>
    <property type="project" value="TreeGrafter"/>
</dbReference>
<evidence type="ECO:0000313" key="3">
    <source>
        <dbReference type="Proteomes" id="UP000007800"/>
    </source>
</evidence>
<keyword evidence="3" id="KW-1185">Reference proteome</keyword>
<dbReference type="Proteomes" id="UP000007800">
    <property type="component" value="Unassembled WGS sequence"/>
</dbReference>
<dbReference type="InterPro" id="IPR050870">
    <property type="entry name" value="FAST_kinase"/>
</dbReference>
<dbReference type="GO" id="GO:0044528">
    <property type="term" value="P:regulation of mitochondrial mRNA stability"/>
    <property type="evidence" value="ECO:0007669"/>
    <property type="project" value="TreeGrafter"/>
</dbReference>
<dbReference type="GO" id="GO:0005759">
    <property type="term" value="C:mitochondrial matrix"/>
    <property type="evidence" value="ECO:0007669"/>
    <property type="project" value="TreeGrafter"/>
</dbReference>
<dbReference type="EMBL" id="GG670491">
    <property type="protein sequence ID" value="EER20641.1"/>
    <property type="molecule type" value="Genomic_DNA"/>
</dbReference>
<feature type="region of interest" description="Disordered" evidence="1">
    <location>
        <begin position="500"/>
        <end position="543"/>
    </location>
</feature>
<feature type="compositionally biased region" description="Basic and acidic residues" evidence="1">
    <location>
        <begin position="532"/>
        <end position="541"/>
    </location>
</feature>
<dbReference type="AlphaFoldDB" id="C5K4E8"/>
<dbReference type="GO" id="GO:0000963">
    <property type="term" value="P:mitochondrial RNA processing"/>
    <property type="evidence" value="ECO:0007669"/>
    <property type="project" value="TreeGrafter"/>
</dbReference>
<evidence type="ECO:0000313" key="2">
    <source>
        <dbReference type="EMBL" id="EER20641.1"/>
    </source>
</evidence>
<feature type="region of interest" description="Disordered" evidence="1">
    <location>
        <begin position="417"/>
        <end position="450"/>
    </location>
</feature>
<dbReference type="PANTHER" id="PTHR21228:SF40">
    <property type="entry name" value="LD45607P"/>
    <property type="match status" value="1"/>
</dbReference>
<dbReference type="RefSeq" id="XP_002788845.1">
    <property type="nucleotide sequence ID" value="XM_002788799.1"/>
</dbReference>
<feature type="compositionally biased region" description="Basic and acidic residues" evidence="1">
    <location>
        <begin position="421"/>
        <end position="437"/>
    </location>
</feature>
<name>C5K4E8_PERM5</name>
<dbReference type="InParanoid" id="C5K4E8"/>
<dbReference type="PANTHER" id="PTHR21228">
    <property type="entry name" value="FAST LEU-RICH DOMAIN-CONTAINING"/>
    <property type="match status" value="1"/>
</dbReference>
<organism evidence="3">
    <name type="scientific">Perkinsus marinus (strain ATCC 50983 / TXsc)</name>
    <dbReference type="NCBI Taxonomy" id="423536"/>
    <lineage>
        <taxon>Eukaryota</taxon>
        <taxon>Sar</taxon>
        <taxon>Alveolata</taxon>
        <taxon>Perkinsozoa</taxon>
        <taxon>Perkinsea</taxon>
        <taxon>Perkinsida</taxon>
        <taxon>Perkinsidae</taxon>
        <taxon>Perkinsus</taxon>
    </lineage>
</organism>
<gene>
    <name evidence="2" type="ORF">Pmar_PMAR004305</name>
</gene>
<dbReference type="OMA" id="YCDRELM"/>
<sequence>MLGGGPSVEAVPSLYSLAQRINALSRPGVVMADVTRFVQGAARSIDMMPDLDRPALAHLASILQFSTRFAQPEDSAILVRCSLPHLKNNLVRAEDTTIASILNSISKVVGIEPGIARTAGEAVEASKVLETGRIIAVITTMRALARLGYDDGGSQLFPKVRDLIMSRVDDLCPEDLCSALQIFTGGREHVVGDELLQRVKMRLLASADIQGSTAASLLYSLSMYEVSDCRLVIDKLAHAVVLSGDSLEVDSITLAVTALASFEATDTKLLLALVEPLKSRLNELRPRNVNAVVLAAAKMRFYDYRMLSHMTHCALNALGLKEFTTVELGMLVQGLTKLKFGNNMLYVSLFTAITQRRGEASPIALSMALDAVHRKLYGIRKSRGPISIPLTLWICRILLPSTAKLPAKAAVLREALGPSGEAERGSGKGVGRKHDDEPQGEQEDRVEEQEDAIGVEAEAVAAAAAALVNEATRQSGEPMSTRPSLIMPPQTLIECNEEHPKRDACSSYGQQHVGEPPGFESYRPNISNGRNRQGEPDDNHRHQPTANELEIQRSILAAAKSRSVHGLLMIVEAHLHELNSVNVSTLIHRLASLTQNQEQNQRALAKDARVKQVLRRAIELVSTSSCQSLSNICWAIGKLQMVEETEVVRAIVEAAKTRLHHFRPQNFSNMLYGLSRVGYCDRELMDLVAKEVANSLATFKPQEVSNLLYAYGRLNCYNEKLLQEICACVAAMMPRYDGQGVGNVMCSLAKLNYSSTQLMDAVAADVVLTPYKYGKFLISKVLRPMYSLGYTSLPMLMTASSYVLDNLSVVRVDEIITVMQAFDQESVKAPPLGVEELHVMPDLALGLPDYESACGRVGALMQATAHKFSTVAKLEDVSLEDIVLLFSLMARLGMKANSSNGGFLLSSCARILQNLDTLSGEQIKSILRSCAMMELALASFEERLMNEIADDPFTIVEASSTAAGTASCSSPESFINAPAASESMPVDLISSADSVPMLPESVTGGGWSPEALEYLLENDTEPFEHFHDGSHADYWWPLIG</sequence>
<evidence type="ECO:0000256" key="1">
    <source>
        <dbReference type="SAM" id="MobiDB-lite"/>
    </source>
</evidence>
<dbReference type="OrthoDB" id="442505at2759"/>
<feature type="compositionally biased region" description="Acidic residues" evidence="1">
    <location>
        <begin position="438"/>
        <end position="450"/>
    </location>
</feature>
<accession>C5K4E8</accession>